<reference evidence="3 4" key="1">
    <citation type="submission" date="2024-10" db="EMBL/GenBank/DDBJ databases">
        <title>Updated reference genomes for cyclostephanoid diatoms.</title>
        <authorList>
            <person name="Roberts W.R."/>
            <person name="Alverson A.J."/>
        </authorList>
    </citation>
    <scope>NUCLEOTIDE SEQUENCE [LARGE SCALE GENOMIC DNA]</scope>
    <source>
        <strain evidence="3 4">AJA010-31</strain>
    </source>
</reference>
<dbReference type="PANTHER" id="PTHR28069">
    <property type="entry name" value="GH20023P"/>
    <property type="match status" value="1"/>
</dbReference>
<accession>A0ABD3N7I6</accession>
<name>A0ABD3N7I6_9STRA</name>
<gene>
    <name evidence="3" type="ORF">ACHAWO_002229</name>
</gene>
<dbReference type="InterPro" id="IPR046824">
    <property type="entry name" value="Mss51-like_C"/>
</dbReference>
<dbReference type="EMBL" id="JALLPJ020001308">
    <property type="protein sequence ID" value="KAL3770512.1"/>
    <property type="molecule type" value="Genomic_DNA"/>
</dbReference>
<feature type="compositionally biased region" description="Basic residues" evidence="1">
    <location>
        <begin position="443"/>
        <end position="456"/>
    </location>
</feature>
<evidence type="ECO:0000259" key="2">
    <source>
        <dbReference type="Pfam" id="PF20179"/>
    </source>
</evidence>
<dbReference type="PANTHER" id="PTHR28069:SF2">
    <property type="entry name" value="GH20023P"/>
    <property type="match status" value="1"/>
</dbReference>
<sequence length="464" mass="51204">MDLLSSLGLESLPEQSTRLTSHPGIIKTLEDNADARLGFTHCCNCGSTLSDKVVKCKGCQRVSYCSKTCCKADTEEVRSAGAVEEETAFGHSAVICSLLKLCNNDEIAEDEMFNEEDDGTKQKQGQAKEAALYRVQTEQESYPATLFNIMAESPTWFMEAMTRRIRYLEDPRSPEKPRRGKRDRTAISPNQQQPAGNKQLVIHIVGASSNSELWGWDGKKEDAAVLEAYAEAATNLLSYFESFAIILASIRLVFIGPDCPKSGKCTVSIPDSKTLLVVETHCCNYGQQETPIPTPDVIVFFNPGFSCPDYDWSVALTTAAESSKTRCTPFLVTTNTEMEGFADIKCLLDGGYIDSTSIPGDILEAVDHYGPKSKSEDDDLDKSFFFGENPYHGLRVRQSGTMANDVFVKSGWMFGGLFQKSCISKQKTMKVADDNEEDVEQPRKKHRGSKKGKGNSKKCNPALI</sequence>
<feature type="compositionally biased region" description="Basic and acidic residues" evidence="1">
    <location>
        <begin position="168"/>
        <end position="177"/>
    </location>
</feature>
<feature type="region of interest" description="Disordered" evidence="1">
    <location>
        <begin position="429"/>
        <end position="464"/>
    </location>
</feature>
<evidence type="ECO:0000313" key="4">
    <source>
        <dbReference type="Proteomes" id="UP001530400"/>
    </source>
</evidence>
<dbReference type="Pfam" id="PF20179">
    <property type="entry name" value="MSS51_C"/>
    <property type="match status" value="1"/>
</dbReference>
<keyword evidence="4" id="KW-1185">Reference proteome</keyword>
<evidence type="ECO:0000256" key="1">
    <source>
        <dbReference type="SAM" id="MobiDB-lite"/>
    </source>
</evidence>
<evidence type="ECO:0000313" key="3">
    <source>
        <dbReference type="EMBL" id="KAL3770512.1"/>
    </source>
</evidence>
<feature type="domain" description="Mitochondrial splicing suppressor 51-like C-terminal" evidence="2">
    <location>
        <begin position="226"/>
        <end position="347"/>
    </location>
</feature>
<dbReference type="Proteomes" id="UP001530400">
    <property type="component" value="Unassembled WGS sequence"/>
</dbReference>
<comment type="caution">
    <text evidence="3">The sequence shown here is derived from an EMBL/GenBank/DDBJ whole genome shotgun (WGS) entry which is preliminary data.</text>
</comment>
<feature type="region of interest" description="Disordered" evidence="1">
    <location>
        <begin position="168"/>
        <end position="195"/>
    </location>
</feature>
<protein>
    <recommendedName>
        <fullName evidence="2">Mitochondrial splicing suppressor 51-like C-terminal domain-containing protein</fullName>
    </recommendedName>
</protein>
<organism evidence="3 4">
    <name type="scientific">Cyclotella atomus</name>
    <dbReference type="NCBI Taxonomy" id="382360"/>
    <lineage>
        <taxon>Eukaryota</taxon>
        <taxon>Sar</taxon>
        <taxon>Stramenopiles</taxon>
        <taxon>Ochrophyta</taxon>
        <taxon>Bacillariophyta</taxon>
        <taxon>Coscinodiscophyceae</taxon>
        <taxon>Thalassiosirophycidae</taxon>
        <taxon>Stephanodiscales</taxon>
        <taxon>Stephanodiscaceae</taxon>
        <taxon>Cyclotella</taxon>
    </lineage>
</organism>
<dbReference type="AlphaFoldDB" id="A0ABD3N7I6"/>
<proteinExistence type="predicted"/>